<feature type="transmembrane region" description="Helical" evidence="6">
    <location>
        <begin position="95"/>
        <end position="113"/>
    </location>
</feature>
<evidence type="ECO:0000256" key="5">
    <source>
        <dbReference type="ARBA" id="ARBA00023136"/>
    </source>
</evidence>
<feature type="domain" description="EamA" evidence="7">
    <location>
        <begin position="149"/>
        <end position="280"/>
    </location>
</feature>
<dbReference type="Proteomes" id="UP001589814">
    <property type="component" value="Unassembled WGS sequence"/>
</dbReference>
<keyword evidence="5 6" id="KW-0472">Membrane</keyword>
<organism evidence="8 9">
    <name type="scientific">Kushneria aurantia</name>
    <dbReference type="NCBI Taxonomy" id="504092"/>
    <lineage>
        <taxon>Bacteria</taxon>
        <taxon>Pseudomonadati</taxon>
        <taxon>Pseudomonadota</taxon>
        <taxon>Gammaproteobacteria</taxon>
        <taxon>Oceanospirillales</taxon>
        <taxon>Halomonadaceae</taxon>
        <taxon>Kushneria</taxon>
    </lineage>
</organism>
<dbReference type="EMBL" id="JBHLVX010000013">
    <property type="protein sequence ID" value="MFC0267077.1"/>
    <property type="molecule type" value="Genomic_DNA"/>
</dbReference>
<keyword evidence="4 6" id="KW-1133">Transmembrane helix</keyword>
<evidence type="ECO:0000313" key="8">
    <source>
        <dbReference type="EMBL" id="MFC0267077.1"/>
    </source>
</evidence>
<feature type="transmembrane region" description="Helical" evidence="6">
    <location>
        <begin position="234"/>
        <end position="257"/>
    </location>
</feature>
<evidence type="ECO:0000256" key="2">
    <source>
        <dbReference type="ARBA" id="ARBA00007362"/>
    </source>
</evidence>
<comment type="subcellular location">
    <subcellularLocation>
        <location evidence="1">Membrane</location>
        <topology evidence="1">Multi-pass membrane protein</topology>
    </subcellularLocation>
</comment>
<evidence type="ECO:0000256" key="1">
    <source>
        <dbReference type="ARBA" id="ARBA00004141"/>
    </source>
</evidence>
<dbReference type="SUPFAM" id="SSF103481">
    <property type="entry name" value="Multidrug resistance efflux transporter EmrE"/>
    <property type="match status" value="2"/>
</dbReference>
<sequence length="286" mass="30927">MTTSVLRGSFAPMTLFVLLWGSAPVITRWGLDHASPLAFLVLRFALALLALLAIGARYRRWLPPRGSRLRTTGTGLVLIGGYAVCYFRALDSGITPGLLATLLGIQPLLTLLLTERRFSLWRLAGLSLSLTGLALVVLESLLAARVSTIGMAFALGALTCMTLGAISQKRLQLPPREVLPLQYAVSLVLFLVLLPLEPMRLAWQPGLIVPVLWMALVVSVLAQLLLYRLIRDGNLVNVTSLFYLVPIVTAVLDYLILGNVLSPSALLGMAAILGGVAMVFGSHRRH</sequence>
<feature type="transmembrane region" description="Helical" evidence="6">
    <location>
        <begin position="68"/>
        <end position="89"/>
    </location>
</feature>
<evidence type="ECO:0000256" key="3">
    <source>
        <dbReference type="ARBA" id="ARBA00022692"/>
    </source>
</evidence>
<dbReference type="InterPro" id="IPR037185">
    <property type="entry name" value="EmrE-like"/>
</dbReference>
<evidence type="ECO:0000313" key="9">
    <source>
        <dbReference type="Proteomes" id="UP001589814"/>
    </source>
</evidence>
<accession>A0ABV6G095</accession>
<keyword evidence="9" id="KW-1185">Reference proteome</keyword>
<feature type="transmembrane region" description="Helical" evidence="6">
    <location>
        <begin position="12"/>
        <end position="31"/>
    </location>
</feature>
<dbReference type="InterPro" id="IPR050638">
    <property type="entry name" value="AA-Vitamin_Transporters"/>
</dbReference>
<comment type="caution">
    <text evidence="8">The sequence shown here is derived from an EMBL/GenBank/DDBJ whole genome shotgun (WGS) entry which is preliminary data.</text>
</comment>
<protein>
    <submittedName>
        <fullName evidence="8">DMT family transporter</fullName>
    </submittedName>
</protein>
<evidence type="ECO:0000256" key="6">
    <source>
        <dbReference type="SAM" id="Phobius"/>
    </source>
</evidence>
<proteinExistence type="inferred from homology"/>
<feature type="transmembrane region" description="Helical" evidence="6">
    <location>
        <begin position="178"/>
        <end position="196"/>
    </location>
</feature>
<name>A0ABV6G095_9GAMM</name>
<gene>
    <name evidence="8" type="ORF">ACFFHW_03515</name>
</gene>
<dbReference type="RefSeq" id="WP_019949917.1">
    <property type="nucleotide sequence ID" value="NZ_JBHLVX010000013.1"/>
</dbReference>
<dbReference type="InterPro" id="IPR000620">
    <property type="entry name" value="EamA_dom"/>
</dbReference>
<feature type="transmembrane region" description="Helical" evidence="6">
    <location>
        <begin position="263"/>
        <end position="281"/>
    </location>
</feature>
<dbReference type="PANTHER" id="PTHR32322:SF2">
    <property type="entry name" value="EAMA DOMAIN-CONTAINING PROTEIN"/>
    <property type="match status" value="1"/>
</dbReference>
<feature type="transmembrane region" description="Helical" evidence="6">
    <location>
        <begin position="37"/>
        <end position="56"/>
    </location>
</feature>
<evidence type="ECO:0000259" key="7">
    <source>
        <dbReference type="Pfam" id="PF00892"/>
    </source>
</evidence>
<evidence type="ECO:0000256" key="4">
    <source>
        <dbReference type="ARBA" id="ARBA00022989"/>
    </source>
</evidence>
<feature type="transmembrane region" description="Helical" evidence="6">
    <location>
        <begin position="120"/>
        <end position="138"/>
    </location>
</feature>
<feature type="domain" description="EamA" evidence="7">
    <location>
        <begin position="15"/>
        <end position="137"/>
    </location>
</feature>
<comment type="similarity">
    <text evidence="2">Belongs to the EamA transporter family.</text>
</comment>
<keyword evidence="3 6" id="KW-0812">Transmembrane</keyword>
<reference evidence="8 9" key="1">
    <citation type="submission" date="2024-09" db="EMBL/GenBank/DDBJ databases">
        <authorList>
            <person name="Sun Q."/>
            <person name="Mori K."/>
        </authorList>
    </citation>
    <scope>NUCLEOTIDE SEQUENCE [LARGE SCALE GENOMIC DNA]</scope>
    <source>
        <strain evidence="8 9">CCM 7415</strain>
    </source>
</reference>
<dbReference type="Pfam" id="PF00892">
    <property type="entry name" value="EamA"/>
    <property type="match status" value="2"/>
</dbReference>
<feature type="transmembrane region" description="Helical" evidence="6">
    <location>
        <begin position="208"/>
        <end position="227"/>
    </location>
</feature>
<feature type="transmembrane region" description="Helical" evidence="6">
    <location>
        <begin position="144"/>
        <end position="166"/>
    </location>
</feature>
<dbReference type="PANTHER" id="PTHR32322">
    <property type="entry name" value="INNER MEMBRANE TRANSPORTER"/>
    <property type="match status" value="1"/>
</dbReference>